<evidence type="ECO:0000256" key="2">
    <source>
        <dbReference type="ARBA" id="ARBA00022729"/>
    </source>
</evidence>
<feature type="region of interest" description="Disordered" evidence="7">
    <location>
        <begin position="23"/>
        <end position="67"/>
    </location>
</feature>
<accession>A0ABV3PV55</accession>
<keyword evidence="4" id="KW-0564">Palmitate</keyword>
<keyword evidence="5" id="KW-0998">Cell outer membrane</keyword>
<comment type="subcellular location">
    <subcellularLocation>
        <location evidence="1">Cell outer membrane</location>
        <topology evidence="1">Lipid-anchor</topology>
    </subcellularLocation>
</comment>
<evidence type="ECO:0000256" key="1">
    <source>
        <dbReference type="ARBA" id="ARBA00004459"/>
    </source>
</evidence>
<keyword evidence="3" id="KW-0472">Membrane</keyword>
<feature type="compositionally biased region" description="Basic and acidic residues" evidence="7">
    <location>
        <begin position="47"/>
        <end position="61"/>
    </location>
</feature>
<gene>
    <name evidence="8" type="ORF">ABXS05_28665</name>
    <name evidence="9" type="ORF">ACETRX_13545</name>
</gene>
<keyword evidence="6 8" id="KW-0449">Lipoprotein</keyword>
<evidence type="ECO:0000256" key="7">
    <source>
        <dbReference type="SAM" id="MobiDB-lite"/>
    </source>
</evidence>
<dbReference type="RefSeq" id="WP_068291140.1">
    <property type="nucleotide sequence ID" value="NZ_JAVSCS010000009.1"/>
</dbReference>
<evidence type="ECO:0000256" key="5">
    <source>
        <dbReference type="ARBA" id="ARBA00023237"/>
    </source>
</evidence>
<keyword evidence="10" id="KW-1185">Reference proteome</keyword>
<proteinExistence type="predicted"/>
<evidence type="ECO:0000313" key="10">
    <source>
        <dbReference type="Proteomes" id="UP001555786"/>
    </source>
</evidence>
<organism evidence="8 10">
    <name type="scientific">Labrys neptuniae</name>
    <dbReference type="NCBI Taxonomy" id="376174"/>
    <lineage>
        <taxon>Bacteria</taxon>
        <taxon>Pseudomonadati</taxon>
        <taxon>Pseudomonadota</taxon>
        <taxon>Alphaproteobacteria</taxon>
        <taxon>Hyphomicrobiales</taxon>
        <taxon>Xanthobacteraceae</taxon>
        <taxon>Labrys</taxon>
    </lineage>
</organism>
<reference evidence="9 11" key="2">
    <citation type="submission" date="2024-09" db="EMBL/GenBank/DDBJ databases">
        <title>Description of Labrys sedimenti sp. nov., isolated from a diclofenac-degrading enrichment culture, and genome-based reclassification of Labrys portucalensis as a later heterotypic synonym of Labrys neptuniae.</title>
        <authorList>
            <person name="Tancsics A."/>
            <person name="Csepanyi A."/>
        </authorList>
    </citation>
    <scope>NUCLEOTIDE SEQUENCE [LARGE SCALE GENOMIC DNA]</scope>
    <source>
        <strain evidence="9 11">LMG 23412</strain>
    </source>
</reference>
<keyword evidence="2" id="KW-0732">Signal</keyword>
<protein>
    <submittedName>
        <fullName evidence="8">Lipoprotein</fullName>
    </submittedName>
</protein>
<evidence type="ECO:0000313" key="8">
    <source>
        <dbReference type="EMBL" id="MEW9309558.1"/>
    </source>
</evidence>
<name>A0ABV3PV55_9HYPH</name>
<dbReference type="NCBIfam" id="NF047847">
    <property type="entry name" value="SS_mature_LptM"/>
    <property type="match status" value="1"/>
</dbReference>
<comment type="caution">
    <text evidence="8">The sequence shown here is derived from an EMBL/GenBank/DDBJ whole genome shotgun (WGS) entry which is preliminary data.</text>
</comment>
<evidence type="ECO:0000313" key="9">
    <source>
        <dbReference type="EMBL" id="MFC2250642.1"/>
    </source>
</evidence>
<dbReference type="EMBL" id="JBFNQD010000015">
    <property type="protein sequence ID" value="MEW9309558.1"/>
    <property type="molecule type" value="Genomic_DNA"/>
</dbReference>
<dbReference type="InterPro" id="IPR032831">
    <property type="entry name" value="LptM_cons"/>
</dbReference>
<dbReference type="Proteomes" id="UP001595190">
    <property type="component" value="Unassembled WGS sequence"/>
</dbReference>
<evidence type="ECO:0000256" key="3">
    <source>
        <dbReference type="ARBA" id="ARBA00023136"/>
    </source>
</evidence>
<evidence type="ECO:0000256" key="6">
    <source>
        <dbReference type="ARBA" id="ARBA00023288"/>
    </source>
</evidence>
<sequence length="67" mass="7196">MAGNAFRIALALTLVTTLGLAGCGRKGKLEPPPEQHVTTGDGNGYNKKKDPGYVKPDRKLPMDFLLN</sequence>
<evidence type="ECO:0000313" key="11">
    <source>
        <dbReference type="Proteomes" id="UP001595190"/>
    </source>
</evidence>
<dbReference type="PROSITE" id="PS51257">
    <property type="entry name" value="PROKAR_LIPOPROTEIN"/>
    <property type="match status" value="1"/>
</dbReference>
<reference evidence="8 10" key="1">
    <citation type="submission" date="2024-07" db="EMBL/GenBank/DDBJ databases">
        <title>Description of Labrys sedimenti sp. nov., isolated from a diclofenac-degrading enrichment culture.</title>
        <authorList>
            <person name="Tancsics A."/>
            <person name="Csepanyi A."/>
        </authorList>
    </citation>
    <scope>NUCLEOTIDE SEQUENCE [LARGE SCALE GENOMIC DNA]</scope>
    <source>
        <strain evidence="8 10">LMG 23578</strain>
    </source>
</reference>
<dbReference type="Proteomes" id="UP001555786">
    <property type="component" value="Unassembled WGS sequence"/>
</dbReference>
<evidence type="ECO:0000256" key="4">
    <source>
        <dbReference type="ARBA" id="ARBA00023139"/>
    </source>
</evidence>
<dbReference type="EMBL" id="JBHGPK010000004">
    <property type="protein sequence ID" value="MFC2250642.1"/>
    <property type="molecule type" value="Genomic_DNA"/>
</dbReference>